<dbReference type="InterPro" id="IPR008271">
    <property type="entry name" value="Ser/Thr_kinase_AS"/>
</dbReference>
<feature type="repeat" description="WD" evidence="5">
    <location>
        <begin position="722"/>
        <end position="755"/>
    </location>
</feature>
<evidence type="ECO:0000256" key="3">
    <source>
        <dbReference type="ARBA" id="ARBA00022741"/>
    </source>
</evidence>
<feature type="repeat" description="WD" evidence="5">
    <location>
        <begin position="969"/>
        <end position="1010"/>
    </location>
</feature>
<gene>
    <name evidence="8" type="ORF">OHA16_39435</name>
</gene>
<dbReference type="PRINTS" id="PR00320">
    <property type="entry name" value="GPROTEINBRPT"/>
</dbReference>
<dbReference type="Gene3D" id="3.30.200.20">
    <property type="entry name" value="Phosphorylase Kinase, domain 1"/>
    <property type="match status" value="1"/>
</dbReference>
<evidence type="ECO:0000313" key="9">
    <source>
        <dbReference type="Proteomes" id="UP001432222"/>
    </source>
</evidence>
<dbReference type="EMBL" id="CP108110">
    <property type="protein sequence ID" value="WUQ88541.1"/>
    <property type="molecule type" value="Genomic_DNA"/>
</dbReference>
<dbReference type="Pfam" id="PF00069">
    <property type="entry name" value="Pkinase"/>
    <property type="match status" value="1"/>
</dbReference>
<feature type="repeat" description="WD" evidence="5">
    <location>
        <begin position="1011"/>
        <end position="1053"/>
    </location>
</feature>
<feature type="repeat" description="WD" evidence="5">
    <location>
        <begin position="611"/>
        <end position="633"/>
    </location>
</feature>
<dbReference type="Gene3D" id="1.10.510.10">
    <property type="entry name" value="Transferase(Phosphotransferase) domain 1"/>
    <property type="match status" value="1"/>
</dbReference>
<keyword evidence="3 6" id="KW-0547">Nucleotide-binding</keyword>
<organism evidence="8 9">
    <name type="scientific">Kitasatospora purpeofusca</name>
    <dbReference type="NCBI Taxonomy" id="67352"/>
    <lineage>
        <taxon>Bacteria</taxon>
        <taxon>Bacillati</taxon>
        <taxon>Actinomycetota</taxon>
        <taxon>Actinomycetes</taxon>
        <taxon>Kitasatosporales</taxon>
        <taxon>Streptomycetaceae</taxon>
        <taxon>Kitasatospora</taxon>
    </lineage>
</organism>
<dbReference type="InterPro" id="IPR011009">
    <property type="entry name" value="Kinase-like_dom_sf"/>
</dbReference>
<dbReference type="PANTHER" id="PTHR19849">
    <property type="entry name" value="PHOSPHOLIPASE A-2-ACTIVATING PROTEIN"/>
    <property type="match status" value="1"/>
</dbReference>
<protein>
    <submittedName>
        <fullName evidence="8">Serine/threonine protein kinase</fullName>
    </submittedName>
</protein>
<evidence type="ECO:0000256" key="6">
    <source>
        <dbReference type="PROSITE-ProRule" id="PRU10141"/>
    </source>
</evidence>
<dbReference type="Pfam" id="PF00400">
    <property type="entry name" value="WD40"/>
    <property type="match status" value="4"/>
</dbReference>
<dbReference type="InterPro" id="IPR011047">
    <property type="entry name" value="Quinoprotein_ADH-like_sf"/>
</dbReference>
<dbReference type="SUPFAM" id="SSF48452">
    <property type="entry name" value="TPR-like"/>
    <property type="match status" value="1"/>
</dbReference>
<sequence>MSGDGSASWRVGEVVDGRYEVTALLGRGGMGEVFRVRHLGWGTDLAVKSPLLGDADSPRRRELFTAEAQTWVSLGLHPHVCGCHYVRTIGGVPRVFAEYVPGGSLADRIRSRQLYAGGKAEVLARILDVAVQTAWGLGHAHRRGVVHQDVKPANVLLDDSGTAKITDFGLARAHAAALTGSAEVRPGASLLLTGGGMTPAYAAPEQAAGHRVGARSDLFSFGVSVLEMFTGEVRWLLGPLAEGVLETCRAEGSAGEGLPPIPPEVARVLARCLRQDPADRPASVAAVAVELAAVYRRLLGRPYPRPEPRAADLLAAEHGNQALSLLDLGDEEGAAAAFAAALKADPQHLATRYNSGLLDWRRGRITDEALLADLAAVGEAGPDDAGPALLTAQVHLERGDLTGAGRLLAAVEGRPGPEHPEHPELAAARRAAAALGPPADQVRAIGWYHCAPNRLPPDFPVSTDADGRLALTAVQGGLLRLWDLATGQCLRELDCGEAGVPEADLGADGRQALVAGRDGAVRLWDLQDGSRLLSLRPDGIGRATRMRRPRLHQEAGVVLIPIAEPGGLGPMDTRGRVEVRDLWTGRVRFVIDDGLGWEVAGVLGPDGRRALVTGYADGAARLWDLEAGRRLRVLPKGGAQVATASFSADGRHLVTGEHFSRAGGALRLWDLTTGQCLRVLTGHTHRITAVRLSPDLRLLLSGSLDGTARLWDLATGRCMRTYRGHGRDVELVQLDRAGGTVRTGSSDNTLRRWDLPGRYTGPYVVSRPQRQGETAVLAGRVRALVEEAERARTAGDHSTALTLLGRARAAPGHERSPAVLAAWRGLTPHTTRTGLRSVWSRQILAGHPSNVLSVALSADARTAVTSGSDRTVRLWEVASGECGHALPTHDIGRAAMSADGSRLLHSTFGGELSVWSAQSGERLIHLDGREVRASLPASFSADGRHALVIGTDHVVRLWDLDRGRVTVELAGHGAQVHTAHLDTAAGIAVTGGRDLTVRLWDLGSGRCLRTLRGHVRTVVAARLSADGRHVLSSADHEPALRLWDAATGELLRAFEPQPRFANAVRLGPDGRFALSAGEDATARLWETGTGRCLGVLRGHGQRVIGADFTPDGRYGVSWSIDAVQLREFDWELAVPPGG</sequence>
<keyword evidence="4 6" id="KW-0067">ATP-binding</keyword>
<dbReference type="PROSITE" id="PS00678">
    <property type="entry name" value="WD_REPEATS_1"/>
    <property type="match status" value="3"/>
</dbReference>
<evidence type="ECO:0000256" key="1">
    <source>
        <dbReference type="ARBA" id="ARBA00022574"/>
    </source>
</evidence>
<dbReference type="Gene3D" id="1.25.40.10">
    <property type="entry name" value="Tetratricopeptide repeat domain"/>
    <property type="match status" value="1"/>
</dbReference>
<keyword evidence="1 5" id="KW-0853">WD repeat</keyword>
<evidence type="ECO:0000256" key="2">
    <source>
        <dbReference type="ARBA" id="ARBA00022737"/>
    </source>
</evidence>
<dbReference type="RefSeq" id="WP_328959086.1">
    <property type="nucleotide sequence ID" value="NZ_CP108110.1"/>
</dbReference>
<dbReference type="InterPro" id="IPR011044">
    <property type="entry name" value="Quino_amine_DH_bsu"/>
</dbReference>
<proteinExistence type="predicted"/>
<dbReference type="InterPro" id="IPR017441">
    <property type="entry name" value="Protein_kinase_ATP_BS"/>
</dbReference>
<dbReference type="SMART" id="SM00320">
    <property type="entry name" value="WD40"/>
    <property type="match status" value="12"/>
</dbReference>
<feature type="domain" description="Protein kinase" evidence="7">
    <location>
        <begin position="19"/>
        <end position="298"/>
    </location>
</feature>
<name>A0ABZ1UBJ5_9ACTN</name>
<evidence type="ECO:0000256" key="4">
    <source>
        <dbReference type="ARBA" id="ARBA00022840"/>
    </source>
</evidence>
<feature type="repeat" description="WD" evidence="5">
    <location>
        <begin position="844"/>
        <end position="885"/>
    </location>
</feature>
<dbReference type="InterPro" id="IPR020472">
    <property type="entry name" value="WD40_PAC1"/>
</dbReference>
<evidence type="ECO:0000256" key="5">
    <source>
        <dbReference type="PROSITE-ProRule" id="PRU00221"/>
    </source>
</evidence>
<feature type="repeat" description="WD" evidence="5">
    <location>
        <begin position="1054"/>
        <end position="1095"/>
    </location>
</feature>
<dbReference type="SUPFAM" id="SSF56112">
    <property type="entry name" value="Protein kinase-like (PK-like)"/>
    <property type="match status" value="1"/>
</dbReference>
<keyword evidence="8" id="KW-0723">Serine/threonine-protein kinase</keyword>
<keyword evidence="8" id="KW-0808">Transferase</keyword>
<dbReference type="InterPro" id="IPR015943">
    <property type="entry name" value="WD40/YVTN_repeat-like_dom_sf"/>
</dbReference>
<dbReference type="PROSITE" id="PS50294">
    <property type="entry name" value="WD_REPEATS_REGION"/>
    <property type="match status" value="4"/>
</dbReference>
<dbReference type="PROSITE" id="PS50011">
    <property type="entry name" value="PROTEIN_KINASE_DOM"/>
    <property type="match status" value="1"/>
</dbReference>
<dbReference type="PROSITE" id="PS00108">
    <property type="entry name" value="PROTEIN_KINASE_ST"/>
    <property type="match status" value="1"/>
</dbReference>
<accession>A0ABZ1UBJ5</accession>
<dbReference type="InterPro" id="IPR000719">
    <property type="entry name" value="Prot_kinase_dom"/>
</dbReference>
<keyword evidence="9" id="KW-1185">Reference proteome</keyword>
<dbReference type="InterPro" id="IPR011990">
    <property type="entry name" value="TPR-like_helical_dom_sf"/>
</dbReference>
<feature type="binding site" evidence="6">
    <location>
        <position position="48"/>
    </location>
    <ligand>
        <name>ATP</name>
        <dbReference type="ChEBI" id="CHEBI:30616"/>
    </ligand>
</feature>
<dbReference type="Gene3D" id="2.130.10.10">
    <property type="entry name" value="YVTN repeat-like/Quinoprotein amine dehydrogenase"/>
    <property type="match status" value="5"/>
</dbReference>
<dbReference type="PROSITE" id="PS50082">
    <property type="entry name" value="WD_REPEATS_2"/>
    <property type="match status" value="9"/>
</dbReference>
<dbReference type="SUPFAM" id="SSF50969">
    <property type="entry name" value="YVTN repeat-like/Quinoprotein amine dehydrogenase"/>
    <property type="match status" value="2"/>
</dbReference>
<dbReference type="Proteomes" id="UP001432222">
    <property type="component" value="Chromosome"/>
</dbReference>
<dbReference type="GO" id="GO:0004674">
    <property type="term" value="F:protein serine/threonine kinase activity"/>
    <property type="evidence" value="ECO:0007669"/>
    <property type="project" value="UniProtKB-KW"/>
</dbReference>
<dbReference type="SUPFAM" id="SSF50998">
    <property type="entry name" value="Quinoprotein alcohol dehydrogenase-like"/>
    <property type="match status" value="1"/>
</dbReference>
<dbReference type="InterPro" id="IPR019775">
    <property type="entry name" value="WD40_repeat_CS"/>
</dbReference>
<evidence type="ECO:0000259" key="7">
    <source>
        <dbReference type="PROSITE" id="PS50011"/>
    </source>
</evidence>
<dbReference type="InterPro" id="IPR001680">
    <property type="entry name" value="WD40_rpt"/>
</dbReference>
<feature type="repeat" description="WD" evidence="5">
    <location>
        <begin position="680"/>
        <end position="721"/>
    </location>
</feature>
<feature type="repeat" description="WD" evidence="5">
    <location>
        <begin position="508"/>
        <end position="534"/>
    </location>
</feature>
<dbReference type="PROSITE" id="PS00107">
    <property type="entry name" value="PROTEIN_KINASE_ATP"/>
    <property type="match status" value="1"/>
</dbReference>
<keyword evidence="2" id="KW-0677">Repeat</keyword>
<keyword evidence="8" id="KW-0418">Kinase</keyword>
<dbReference type="SMART" id="SM00220">
    <property type="entry name" value="S_TKc"/>
    <property type="match status" value="1"/>
</dbReference>
<dbReference type="CDD" id="cd00200">
    <property type="entry name" value="WD40"/>
    <property type="match status" value="2"/>
</dbReference>
<dbReference type="PANTHER" id="PTHR19849:SF1">
    <property type="entry name" value="F-BOX_WD REPEAT-CONTAINING PROTEIN 7"/>
    <property type="match status" value="1"/>
</dbReference>
<evidence type="ECO:0000313" key="8">
    <source>
        <dbReference type="EMBL" id="WUQ88541.1"/>
    </source>
</evidence>
<reference evidence="8" key="1">
    <citation type="submission" date="2022-10" db="EMBL/GenBank/DDBJ databases">
        <title>The complete genomes of actinobacterial strains from the NBC collection.</title>
        <authorList>
            <person name="Joergensen T.S."/>
            <person name="Alvarez Arevalo M."/>
            <person name="Sterndorff E.B."/>
            <person name="Faurdal D."/>
            <person name="Vuksanovic O."/>
            <person name="Mourched A.-S."/>
            <person name="Charusanti P."/>
            <person name="Shaw S."/>
            <person name="Blin K."/>
            <person name="Weber T."/>
        </authorList>
    </citation>
    <scope>NUCLEOTIDE SEQUENCE</scope>
    <source>
        <strain evidence="8">NBC_00222</strain>
    </source>
</reference>
<feature type="repeat" description="WD" evidence="5">
    <location>
        <begin position="938"/>
        <end position="968"/>
    </location>
</feature>
<dbReference type="CDD" id="cd14014">
    <property type="entry name" value="STKc_PknB_like"/>
    <property type="match status" value="1"/>
</dbReference>